<dbReference type="AlphaFoldDB" id="A0A382FAC6"/>
<name>A0A382FAC6_9ZZZZ</name>
<gene>
    <name evidence="2" type="ORF">METZ01_LOCUS212892</name>
</gene>
<organism evidence="2">
    <name type="scientific">marine metagenome</name>
    <dbReference type="NCBI Taxonomy" id="408172"/>
    <lineage>
        <taxon>unclassified sequences</taxon>
        <taxon>metagenomes</taxon>
        <taxon>ecological metagenomes</taxon>
    </lineage>
</organism>
<dbReference type="EMBL" id="UINC01048915">
    <property type="protein sequence ID" value="SVB60038.1"/>
    <property type="molecule type" value="Genomic_DNA"/>
</dbReference>
<evidence type="ECO:0000313" key="2">
    <source>
        <dbReference type="EMBL" id="SVB60038.1"/>
    </source>
</evidence>
<protein>
    <submittedName>
        <fullName evidence="2">Uncharacterized protein</fullName>
    </submittedName>
</protein>
<sequence length="219" mass="21325">TGITVTNGTGPEPTVALTNTSVSYGGVSVALGSSDATPAFDLADATNYEGTAILSTGVTGTTKFLRVDGDNSSSWQVPPDTNTTYTAGDGLDLSGTEFSTDLKANGGIVIESEELAVDLGASSITGTLANADLTNSSVSYGGVSVSLGGSDATPAFALADATGLPLTTGVTGNLPVGNLNSGTSASSSTFWRGDGTWVTPTGSGDPAGTAVAMAIALGG</sequence>
<proteinExistence type="predicted"/>
<feature type="compositionally biased region" description="Polar residues" evidence="1">
    <location>
        <begin position="70"/>
        <end position="86"/>
    </location>
</feature>
<evidence type="ECO:0000256" key="1">
    <source>
        <dbReference type="SAM" id="MobiDB-lite"/>
    </source>
</evidence>
<reference evidence="2" key="1">
    <citation type="submission" date="2018-05" db="EMBL/GenBank/DDBJ databases">
        <authorList>
            <person name="Lanie J.A."/>
            <person name="Ng W.-L."/>
            <person name="Kazmierczak K.M."/>
            <person name="Andrzejewski T.M."/>
            <person name="Davidsen T.M."/>
            <person name="Wayne K.J."/>
            <person name="Tettelin H."/>
            <person name="Glass J.I."/>
            <person name="Rusch D."/>
            <person name="Podicherti R."/>
            <person name="Tsui H.-C.T."/>
            <person name="Winkler M.E."/>
        </authorList>
    </citation>
    <scope>NUCLEOTIDE SEQUENCE</scope>
</reference>
<feature type="region of interest" description="Disordered" evidence="1">
    <location>
        <begin position="69"/>
        <end position="88"/>
    </location>
</feature>
<feature type="non-terminal residue" evidence="2">
    <location>
        <position position="1"/>
    </location>
</feature>
<accession>A0A382FAC6</accession>